<reference evidence="1 2" key="1">
    <citation type="journal article" date="2021" name="Elife">
        <title>Chloroplast acquisition without the gene transfer in kleptoplastic sea slugs, Plakobranchus ocellatus.</title>
        <authorList>
            <person name="Maeda T."/>
            <person name="Takahashi S."/>
            <person name="Yoshida T."/>
            <person name="Shimamura S."/>
            <person name="Takaki Y."/>
            <person name="Nagai Y."/>
            <person name="Toyoda A."/>
            <person name="Suzuki Y."/>
            <person name="Arimoto A."/>
            <person name="Ishii H."/>
            <person name="Satoh N."/>
            <person name="Nishiyama T."/>
            <person name="Hasebe M."/>
            <person name="Maruyama T."/>
            <person name="Minagawa J."/>
            <person name="Obokata J."/>
            <person name="Shigenobu S."/>
        </authorList>
    </citation>
    <scope>NUCLEOTIDE SEQUENCE [LARGE SCALE GENOMIC DNA]</scope>
</reference>
<sequence>MDPGLLDPGLILHGPKIDLESISTQSGSPPYINQHYQKLLASIRDKIKDGGYSTIQQREKRSILRV</sequence>
<comment type="caution">
    <text evidence="1">The sequence shown here is derived from an EMBL/GenBank/DDBJ whole genome shotgun (WGS) entry which is preliminary data.</text>
</comment>
<keyword evidence="2" id="KW-1185">Reference proteome</keyword>
<dbReference type="EMBL" id="BLXT01000752">
    <property type="protein sequence ID" value="GFN79970.1"/>
    <property type="molecule type" value="Genomic_DNA"/>
</dbReference>
<feature type="non-terminal residue" evidence="1">
    <location>
        <position position="66"/>
    </location>
</feature>
<proteinExistence type="predicted"/>
<protein>
    <submittedName>
        <fullName evidence="1">Uncharacterized protein</fullName>
    </submittedName>
</protein>
<accession>A0AAV3XYE3</accession>
<dbReference type="Proteomes" id="UP000735302">
    <property type="component" value="Unassembled WGS sequence"/>
</dbReference>
<dbReference type="AlphaFoldDB" id="A0AAV3XYE3"/>
<evidence type="ECO:0000313" key="2">
    <source>
        <dbReference type="Proteomes" id="UP000735302"/>
    </source>
</evidence>
<evidence type="ECO:0000313" key="1">
    <source>
        <dbReference type="EMBL" id="GFN79970.1"/>
    </source>
</evidence>
<organism evidence="1 2">
    <name type="scientific">Plakobranchus ocellatus</name>
    <dbReference type="NCBI Taxonomy" id="259542"/>
    <lineage>
        <taxon>Eukaryota</taxon>
        <taxon>Metazoa</taxon>
        <taxon>Spiralia</taxon>
        <taxon>Lophotrochozoa</taxon>
        <taxon>Mollusca</taxon>
        <taxon>Gastropoda</taxon>
        <taxon>Heterobranchia</taxon>
        <taxon>Euthyneura</taxon>
        <taxon>Panpulmonata</taxon>
        <taxon>Sacoglossa</taxon>
        <taxon>Placobranchoidea</taxon>
        <taxon>Plakobranchidae</taxon>
        <taxon>Plakobranchus</taxon>
    </lineage>
</organism>
<name>A0AAV3XYE3_9GAST</name>
<gene>
    <name evidence="1" type="ORF">PoB_000647600</name>
</gene>